<dbReference type="PROSITE" id="PS50943">
    <property type="entry name" value="HTH_CROC1"/>
    <property type="match status" value="1"/>
</dbReference>
<dbReference type="GO" id="GO:0003677">
    <property type="term" value="F:DNA binding"/>
    <property type="evidence" value="ECO:0007669"/>
    <property type="project" value="UniProtKB-KW"/>
</dbReference>
<accession>A0AAX2HBE8</accession>
<keyword evidence="2" id="KW-0238">DNA-binding</keyword>
<dbReference type="AlphaFoldDB" id="A0AAX2HBE8"/>
<dbReference type="SUPFAM" id="SSF47413">
    <property type="entry name" value="lambda repressor-like DNA-binding domains"/>
    <property type="match status" value="1"/>
</dbReference>
<protein>
    <submittedName>
        <fullName evidence="2">DNA-binding protein</fullName>
    </submittedName>
</protein>
<dbReference type="Proteomes" id="UP000219564">
    <property type="component" value="Unassembled WGS sequence"/>
</dbReference>
<evidence type="ECO:0000259" key="1">
    <source>
        <dbReference type="PROSITE" id="PS50943"/>
    </source>
</evidence>
<organism evidence="2 3">
    <name type="scientific">Pseudomonas lundensis</name>
    <dbReference type="NCBI Taxonomy" id="86185"/>
    <lineage>
        <taxon>Bacteria</taxon>
        <taxon>Pseudomonadati</taxon>
        <taxon>Pseudomonadota</taxon>
        <taxon>Gammaproteobacteria</taxon>
        <taxon>Pseudomonadales</taxon>
        <taxon>Pseudomonadaceae</taxon>
        <taxon>Pseudomonas</taxon>
    </lineage>
</organism>
<dbReference type="Pfam" id="PF01381">
    <property type="entry name" value="HTH_3"/>
    <property type="match status" value="1"/>
</dbReference>
<evidence type="ECO:0000313" key="3">
    <source>
        <dbReference type="Proteomes" id="UP000219564"/>
    </source>
</evidence>
<evidence type="ECO:0000313" key="2">
    <source>
        <dbReference type="EMBL" id="SOB53783.1"/>
    </source>
</evidence>
<name>A0AAX2HBE8_9PSED</name>
<dbReference type="CDD" id="cd00093">
    <property type="entry name" value="HTH_XRE"/>
    <property type="match status" value="1"/>
</dbReference>
<proteinExistence type="predicted"/>
<dbReference type="SMART" id="SM00530">
    <property type="entry name" value="HTH_XRE"/>
    <property type="match status" value="1"/>
</dbReference>
<comment type="caution">
    <text evidence="2">The sequence shown here is derived from an EMBL/GenBank/DDBJ whole genome shotgun (WGS) entry which is preliminary data.</text>
</comment>
<feature type="domain" description="HTH cro/C1-type" evidence="1">
    <location>
        <begin position="31"/>
        <end position="85"/>
    </location>
</feature>
<dbReference type="InterPro" id="IPR001387">
    <property type="entry name" value="Cro/C1-type_HTH"/>
</dbReference>
<dbReference type="Gene3D" id="1.10.260.40">
    <property type="entry name" value="lambda repressor-like DNA-binding domains"/>
    <property type="match status" value="1"/>
</dbReference>
<dbReference type="EMBL" id="OBKZ01000040">
    <property type="protein sequence ID" value="SOB53783.1"/>
    <property type="molecule type" value="Genomic_DNA"/>
</dbReference>
<sequence>MVKMYLFVRSIRTKTSASTGSYEKMSIATRLRSVLDLKGLSIKEASELVGIPYRTLQNYLLDEREPNAKALSAIRTHLGISVDWLLTGEGTMTGEAPQQEQTGAVTVNPQEEAILELFRSLGEAGRREIQSAAEEKKRLMDVEQRLKDLTEILADTKRPA</sequence>
<reference evidence="2 3" key="1">
    <citation type="submission" date="2017-08" db="EMBL/GenBank/DDBJ databases">
        <authorList>
            <person name="Chaillou S."/>
        </authorList>
    </citation>
    <scope>NUCLEOTIDE SEQUENCE [LARGE SCALE GENOMIC DNA]</scope>
    <source>
        <strain evidence="2 3">MFPA15A1205</strain>
    </source>
</reference>
<dbReference type="InterPro" id="IPR010982">
    <property type="entry name" value="Lambda_DNA-bd_dom_sf"/>
</dbReference>
<gene>
    <name evidence="2" type="ORF">PLUA15_450034</name>
</gene>